<keyword evidence="8" id="KW-0735">Signal-anchor</keyword>
<dbReference type="GO" id="GO:0015012">
    <property type="term" value="P:heparan sulfate proteoglycan biosynthetic process"/>
    <property type="evidence" value="ECO:0007669"/>
    <property type="project" value="TreeGrafter"/>
</dbReference>
<protein>
    <recommendedName>
        <fullName evidence="14">Peptide O-xylosyltransferase</fullName>
    </recommendedName>
</protein>
<keyword evidence="6" id="KW-0479">Metal-binding</keyword>
<evidence type="ECO:0000256" key="10">
    <source>
        <dbReference type="ARBA" id="ARBA00023034"/>
    </source>
</evidence>
<evidence type="ECO:0000256" key="11">
    <source>
        <dbReference type="ARBA" id="ARBA00023136"/>
    </source>
</evidence>
<keyword evidence="11" id="KW-0472">Membrane</keyword>
<evidence type="ECO:0000256" key="12">
    <source>
        <dbReference type="ARBA" id="ARBA00023157"/>
    </source>
</evidence>
<dbReference type="Proteomes" id="UP000002772">
    <property type="component" value="Unassembled WGS sequence"/>
</dbReference>
<keyword evidence="4 15" id="KW-0808">Transferase</keyword>
<evidence type="ECO:0000256" key="5">
    <source>
        <dbReference type="ARBA" id="ARBA00022692"/>
    </source>
</evidence>
<keyword evidence="7" id="KW-0256">Endoplasmic reticulum</keyword>
<evidence type="ECO:0000256" key="9">
    <source>
        <dbReference type="ARBA" id="ARBA00022989"/>
    </source>
</evidence>
<keyword evidence="9" id="KW-1133">Transmembrane helix</keyword>
<evidence type="ECO:0000256" key="7">
    <source>
        <dbReference type="ARBA" id="ARBA00022824"/>
    </source>
</evidence>
<keyword evidence="16" id="KW-1185">Reference proteome</keyword>
<dbReference type="InterPro" id="IPR003406">
    <property type="entry name" value="Glyco_trans_14"/>
</dbReference>
<dbReference type="GO" id="GO:0046872">
    <property type="term" value="F:metal ion binding"/>
    <property type="evidence" value="ECO:0007669"/>
    <property type="project" value="UniProtKB-KW"/>
</dbReference>
<proteinExistence type="predicted"/>
<keyword evidence="3" id="KW-0328">Glycosyltransferase</keyword>
<keyword evidence="5" id="KW-0812">Transmembrane</keyword>
<sequence length="298" mass="34198">MKLAFLINVQKDARHLRDLVASLPRDAQYYIHVDRHRDVQHFQQELEGENIHFLTQRVRVIPYSLNEVEVQVALIKEALESNADYLVAIDGLDYPLWSNERIIEFFSDAKDRQFLSGIAMPGQGHAAYRYTDFQLFNDHIWRCGTLKSGVRTLARRVLTGSHVHKTLRIHCPEKTYTLFKGSTSWAITPDLGRLIVEQWEGNGHLKTYFSTSYRPIETFIPTVAFNSDFASQCGLVKGKWNSEEAFMPLTYVGRGHSPKILTEDDLAVLRDSRKMFARQVVSGYSDGLKSMIDAKRNS</sequence>
<evidence type="ECO:0000256" key="6">
    <source>
        <dbReference type="ARBA" id="ARBA00022723"/>
    </source>
</evidence>
<accession>F8N6P4</accession>
<dbReference type="HOGENOM" id="CLU_032341_0_1_10"/>
<dbReference type="AlphaFoldDB" id="F8N6P4"/>
<keyword evidence="12" id="KW-1015">Disulfide bond</keyword>
<keyword evidence="13" id="KW-0325">Glycoprotein</keyword>
<dbReference type="Pfam" id="PF02485">
    <property type="entry name" value="Branch"/>
    <property type="match status" value="1"/>
</dbReference>
<dbReference type="PANTHER" id="PTHR46025">
    <property type="entry name" value="XYLOSYLTRANSFERASE OXT"/>
    <property type="match status" value="1"/>
</dbReference>
<comment type="subcellular location">
    <subcellularLocation>
        <location evidence="2">Endoplasmic reticulum membrane</location>
        <topology evidence="2">Single-pass type II membrane protein</topology>
    </subcellularLocation>
    <subcellularLocation>
        <location evidence="1">Golgi apparatus membrane</location>
        <topology evidence="1">Single-pass type II membrane protein</topology>
    </subcellularLocation>
</comment>
<evidence type="ECO:0000256" key="1">
    <source>
        <dbReference type="ARBA" id="ARBA00004323"/>
    </source>
</evidence>
<evidence type="ECO:0000313" key="15">
    <source>
        <dbReference type="EMBL" id="EGN56259.1"/>
    </source>
</evidence>
<organism evidence="15 16">
    <name type="scientific">Hallella multisaccharivorax DSM 17128</name>
    <dbReference type="NCBI Taxonomy" id="688246"/>
    <lineage>
        <taxon>Bacteria</taxon>
        <taxon>Pseudomonadati</taxon>
        <taxon>Bacteroidota</taxon>
        <taxon>Bacteroidia</taxon>
        <taxon>Bacteroidales</taxon>
        <taxon>Prevotellaceae</taxon>
        <taxon>Hallella</taxon>
    </lineage>
</organism>
<dbReference type="STRING" id="688246.Premu_0798"/>
<reference evidence="16" key="1">
    <citation type="journal article" date="2011" name="Stand. Genomic Sci.">
        <title>Non-contiguous finished genome sequence of the opportunistic oral pathogen Prevotella multisaccharivorax type strain (PPPA20).</title>
        <authorList>
            <person name="Pati A."/>
            <person name="Gronow S."/>
            <person name="Lu M."/>
            <person name="Lapidus A."/>
            <person name="Nolan M."/>
            <person name="Lucas S."/>
            <person name="Hammon N."/>
            <person name="Deshpande S."/>
            <person name="Cheng J.F."/>
            <person name="Tapia R."/>
            <person name="Han C."/>
            <person name="Goodwin L."/>
            <person name="Pitluck S."/>
            <person name="Liolios K."/>
            <person name="Pagani I."/>
            <person name="Mavromatis K."/>
            <person name="Mikhailova N."/>
            <person name="Huntemann M."/>
            <person name="Chen A."/>
            <person name="Palaniappan K."/>
            <person name="Land M."/>
            <person name="Hauser L."/>
            <person name="Detter J.C."/>
            <person name="Brambilla E.M."/>
            <person name="Rohde M."/>
            <person name="Goker M."/>
            <person name="Woyke T."/>
            <person name="Bristow J."/>
            <person name="Eisen J.A."/>
            <person name="Markowitz V."/>
            <person name="Hugenholtz P."/>
            <person name="Kyrpides N.C."/>
            <person name="Klenk H.P."/>
            <person name="Ivanova N."/>
        </authorList>
    </citation>
    <scope>NUCLEOTIDE SEQUENCE [LARGE SCALE GENOMIC DNA]</scope>
    <source>
        <strain evidence="16">DSM 17128</strain>
    </source>
</reference>
<keyword evidence="10" id="KW-0333">Golgi apparatus</keyword>
<dbReference type="PANTHER" id="PTHR46025:SF3">
    <property type="entry name" value="XYLOSYLTRANSFERASE OXT"/>
    <property type="match status" value="1"/>
</dbReference>
<dbReference type="GO" id="GO:0050650">
    <property type="term" value="P:chondroitin sulfate proteoglycan biosynthetic process"/>
    <property type="evidence" value="ECO:0007669"/>
    <property type="project" value="TreeGrafter"/>
</dbReference>
<evidence type="ECO:0000256" key="14">
    <source>
        <dbReference type="ARBA" id="ARBA00042865"/>
    </source>
</evidence>
<evidence type="ECO:0000256" key="4">
    <source>
        <dbReference type="ARBA" id="ARBA00022679"/>
    </source>
</evidence>
<evidence type="ECO:0000256" key="8">
    <source>
        <dbReference type="ARBA" id="ARBA00022968"/>
    </source>
</evidence>
<gene>
    <name evidence="15" type="ORF">Premu_0798</name>
</gene>
<dbReference type="OrthoDB" id="7943907at2"/>
<evidence type="ECO:0000256" key="3">
    <source>
        <dbReference type="ARBA" id="ARBA00022676"/>
    </source>
</evidence>
<dbReference type="eggNOG" id="ENOG5032BZT">
    <property type="taxonomic scope" value="Bacteria"/>
</dbReference>
<dbReference type="InterPro" id="IPR043538">
    <property type="entry name" value="XYLT"/>
</dbReference>
<dbReference type="GO" id="GO:0030158">
    <property type="term" value="F:protein xylosyltransferase activity"/>
    <property type="evidence" value="ECO:0007669"/>
    <property type="project" value="InterPro"/>
</dbReference>
<dbReference type="GO" id="GO:0016020">
    <property type="term" value="C:membrane"/>
    <property type="evidence" value="ECO:0007669"/>
    <property type="project" value="InterPro"/>
</dbReference>
<evidence type="ECO:0000313" key="16">
    <source>
        <dbReference type="Proteomes" id="UP000002772"/>
    </source>
</evidence>
<dbReference type="RefSeq" id="WP_007573270.1">
    <property type="nucleotide sequence ID" value="NZ_BPTS01000001.1"/>
</dbReference>
<evidence type="ECO:0000256" key="13">
    <source>
        <dbReference type="ARBA" id="ARBA00023180"/>
    </source>
</evidence>
<name>F8N6P4_9BACT</name>
<dbReference type="EMBL" id="GL945017">
    <property type="protein sequence ID" value="EGN56259.1"/>
    <property type="molecule type" value="Genomic_DNA"/>
</dbReference>
<evidence type="ECO:0000256" key="2">
    <source>
        <dbReference type="ARBA" id="ARBA00004648"/>
    </source>
</evidence>